<evidence type="ECO:0000313" key="3">
    <source>
        <dbReference type="Proteomes" id="UP000762676"/>
    </source>
</evidence>
<evidence type="ECO:0000256" key="1">
    <source>
        <dbReference type="SAM" id="MobiDB-lite"/>
    </source>
</evidence>
<reference evidence="2 3" key="1">
    <citation type="journal article" date="2021" name="Elife">
        <title>Chloroplast acquisition without the gene transfer in kleptoplastic sea slugs, Plakobranchus ocellatus.</title>
        <authorList>
            <person name="Maeda T."/>
            <person name="Takahashi S."/>
            <person name="Yoshida T."/>
            <person name="Shimamura S."/>
            <person name="Takaki Y."/>
            <person name="Nagai Y."/>
            <person name="Toyoda A."/>
            <person name="Suzuki Y."/>
            <person name="Arimoto A."/>
            <person name="Ishii H."/>
            <person name="Satoh N."/>
            <person name="Nishiyama T."/>
            <person name="Hasebe M."/>
            <person name="Maruyama T."/>
            <person name="Minagawa J."/>
            <person name="Obokata J."/>
            <person name="Shigenobu S."/>
        </authorList>
    </citation>
    <scope>NUCLEOTIDE SEQUENCE [LARGE SCALE GENOMIC DNA]</scope>
</reference>
<feature type="compositionally biased region" description="Polar residues" evidence="1">
    <location>
        <begin position="60"/>
        <end position="70"/>
    </location>
</feature>
<dbReference type="EMBL" id="BMAT01007661">
    <property type="protein sequence ID" value="GFR68770.1"/>
    <property type="molecule type" value="Genomic_DNA"/>
</dbReference>
<feature type="region of interest" description="Disordered" evidence="1">
    <location>
        <begin position="1"/>
        <end position="101"/>
    </location>
</feature>
<organism evidence="2 3">
    <name type="scientific">Elysia marginata</name>
    <dbReference type="NCBI Taxonomy" id="1093978"/>
    <lineage>
        <taxon>Eukaryota</taxon>
        <taxon>Metazoa</taxon>
        <taxon>Spiralia</taxon>
        <taxon>Lophotrochozoa</taxon>
        <taxon>Mollusca</taxon>
        <taxon>Gastropoda</taxon>
        <taxon>Heterobranchia</taxon>
        <taxon>Euthyneura</taxon>
        <taxon>Panpulmonata</taxon>
        <taxon>Sacoglossa</taxon>
        <taxon>Placobranchoidea</taxon>
        <taxon>Plakobranchidae</taxon>
        <taxon>Elysia</taxon>
    </lineage>
</organism>
<protein>
    <submittedName>
        <fullName evidence="2">Uncharacterized protein</fullName>
    </submittedName>
</protein>
<evidence type="ECO:0000313" key="2">
    <source>
        <dbReference type="EMBL" id="GFR68770.1"/>
    </source>
</evidence>
<accession>A0AAV4F7L2</accession>
<name>A0AAV4F7L2_9GAST</name>
<feature type="compositionally biased region" description="Basic and acidic residues" evidence="1">
    <location>
        <begin position="71"/>
        <end position="81"/>
    </location>
</feature>
<keyword evidence="3" id="KW-1185">Reference proteome</keyword>
<gene>
    <name evidence="2" type="ORF">ElyMa_003741900</name>
</gene>
<feature type="compositionally biased region" description="Acidic residues" evidence="1">
    <location>
        <begin position="32"/>
        <end position="41"/>
    </location>
</feature>
<dbReference type="Proteomes" id="UP000762676">
    <property type="component" value="Unassembled WGS sequence"/>
</dbReference>
<feature type="compositionally biased region" description="Polar residues" evidence="1">
    <location>
        <begin position="9"/>
        <end position="31"/>
    </location>
</feature>
<sequence length="101" mass="11255">MKRALEQPGPSSGIRQQRPFSRNNVLQQIIDSESDEHEFDQEYPYSDESSEGDLGLNLDETVNNSIPRSSSTDESRSRPEDLGGGGDGSRLNEENLDGRWA</sequence>
<dbReference type="AlphaFoldDB" id="A0AAV4F7L2"/>
<proteinExistence type="predicted"/>
<comment type="caution">
    <text evidence="2">The sequence shown here is derived from an EMBL/GenBank/DDBJ whole genome shotgun (WGS) entry which is preliminary data.</text>
</comment>
<feature type="compositionally biased region" description="Basic and acidic residues" evidence="1">
    <location>
        <begin position="90"/>
        <end position="101"/>
    </location>
</feature>